<name>F8PMJ8_SERL3</name>
<evidence type="ECO:0000313" key="2">
    <source>
        <dbReference type="Proteomes" id="UP000008063"/>
    </source>
</evidence>
<sequence length="101" mass="10848">MLLWLSQVQLTLDGISVILPRHTAITNKSVGGPRLSPSAFVVPPAGKAAYPMPCHRRLALLLGAMQHASYQRSMTMVTVQKIITPYTSSPSNPVAASFVCT</sequence>
<dbReference type="Proteomes" id="UP000008063">
    <property type="component" value="Unassembled WGS sequence"/>
</dbReference>
<evidence type="ECO:0000313" key="1">
    <source>
        <dbReference type="EMBL" id="EGO02830.1"/>
    </source>
</evidence>
<keyword evidence="2" id="KW-1185">Reference proteome</keyword>
<dbReference type="HOGENOM" id="CLU_2293402_0_0_1"/>
<protein>
    <submittedName>
        <fullName evidence="1">Uncharacterized protein</fullName>
    </submittedName>
</protein>
<dbReference type="InParanoid" id="F8PMJ8"/>
<dbReference type="AlphaFoldDB" id="F8PMJ8"/>
<reference evidence="2" key="1">
    <citation type="journal article" date="2011" name="Science">
        <title>The plant cell wall-decomposing machinery underlies the functional diversity of forest fungi.</title>
        <authorList>
            <person name="Eastwood D.C."/>
            <person name="Floudas D."/>
            <person name="Binder M."/>
            <person name="Majcherczyk A."/>
            <person name="Schneider P."/>
            <person name="Aerts A."/>
            <person name="Asiegbu F.O."/>
            <person name="Baker S.E."/>
            <person name="Barry K."/>
            <person name="Bendiksby M."/>
            <person name="Blumentritt M."/>
            <person name="Coutinho P.M."/>
            <person name="Cullen D."/>
            <person name="de Vries R.P."/>
            <person name="Gathman A."/>
            <person name="Goodell B."/>
            <person name="Henrissat B."/>
            <person name="Ihrmark K."/>
            <person name="Kauserud H."/>
            <person name="Kohler A."/>
            <person name="LaButti K."/>
            <person name="Lapidus A."/>
            <person name="Lavin J.L."/>
            <person name="Lee Y.-H."/>
            <person name="Lindquist E."/>
            <person name="Lilly W."/>
            <person name="Lucas S."/>
            <person name="Morin E."/>
            <person name="Murat C."/>
            <person name="Oguiza J.A."/>
            <person name="Park J."/>
            <person name="Pisabarro A.G."/>
            <person name="Riley R."/>
            <person name="Rosling A."/>
            <person name="Salamov A."/>
            <person name="Schmidt O."/>
            <person name="Schmutz J."/>
            <person name="Skrede I."/>
            <person name="Stenlid J."/>
            <person name="Wiebenga A."/>
            <person name="Xie X."/>
            <person name="Kuees U."/>
            <person name="Hibbett D.S."/>
            <person name="Hoffmeister D."/>
            <person name="Hoegberg N."/>
            <person name="Martin F."/>
            <person name="Grigoriev I.V."/>
            <person name="Watkinson S.C."/>
        </authorList>
    </citation>
    <scope>NUCLEOTIDE SEQUENCE [LARGE SCALE GENOMIC DNA]</scope>
    <source>
        <strain evidence="2">strain S7.3</strain>
    </source>
</reference>
<proteinExistence type="predicted"/>
<gene>
    <name evidence="1" type="ORF">SERLA73DRAFT_176244</name>
</gene>
<organism evidence="2">
    <name type="scientific">Serpula lacrymans var. lacrymans (strain S7.3)</name>
    <name type="common">Dry rot fungus</name>
    <dbReference type="NCBI Taxonomy" id="936435"/>
    <lineage>
        <taxon>Eukaryota</taxon>
        <taxon>Fungi</taxon>
        <taxon>Dikarya</taxon>
        <taxon>Basidiomycota</taxon>
        <taxon>Agaricomycotina</taxon>
        <taxon>Agaricomycetes</taxon>
        <taxon>Agaricomycetidae</taxon>
        <taxon>Boletales</taxon>
        <taxon>Coniophorineae</taxon>
        <taxon>Serpulaceae</taxon>
        <taxon>Serpula</taxon>
    </lineage>
</organism>
<dbReference type="EMBL" id="GL945476">
    <property type="protein sequence ID" value="EGO02830.1"/>
    <property type="molecule type" value="Genomic_DNA"/>
</dbReference>
<accession>F8PMJ8</accession>